<dbReference type="SUPFAM" id="SSF48498">
    <property type="entry name" value="Tetracyclin repressor-like, C-terminal domain"/>
    <property type="match status" value="1"/>
</dbReference>
<evidence type="ECO:0000259" key="4">
    <source>
        <dbReference type="Pfam" id="PF02909"/>
    </source>
</evidence>
<dbReference type="Gene3D" id="1.10.357.10">
    <property type="entry name" value="Tetracycline Repressor, domain 2"/>
    <property type="match status" value="1"/>
</dbReference>
<name>A0A3N4GWT1_9ACTN</name>
<reference evidence="5 6" key="1">
    <citation type="submission" date="2018-11" db="EMBL/GenBank/DDBJ databases">
        <title>Draft genome sequence of Gordonia sp. RS15-1S isolated from rice stems.</title>
        <authorList>
            <person name="Muangham S."/>
        </authorList>
    </citation>
    <scope>NUCLEOTIDE SEQUENCE [LARGE SCALE GENOMIC DNA]</scope>
    <source>
        <strain evidence="5 6">RS15-1S</strain>
    </source>
</reference>
<keyword evidence="2" id="KW-0805">Transcription regulation</keyword>
<evidence type="ECO:0000256" key="3">
    <source>
        <dbReference type="ARBA" id="ARBA00023163"/>
    </source>
</evidence>
<sequence>MPRPTSPLLDRDSIARAALAELDAKETFTMPGLAKRLGVAVSSLYHHVSGREEVLELVRATIAVAMADDVDWSGGWRAAVTTWLRSYRDAFEAHPALVRALTGQTVEAPAILNSYDHLAQCLFAAGFADPEILHLITLLDTFALGSALDAAAPATVWSVASLADDSSLARAVAAAPSGRERADAAFEFGLGLLLDTLERRLLLETR</sequence>
<dbReference type="Pfam" id="PF02909">
    <property type="entry name" value="TetR_C_1"/>
    <property type="match status" value="1"/>
</dbReference>
<keyword evidence="6" id="KW-1185">Reference proteome</keyword>
<evidence type="ECO:0000256" key="2">
    <source>
        <dbReference type="ARBA" id="ARBA00023015"/>
    </source>
</evidence>
<organism evidence="5 6">
    <name type="scientific">Gordonia oryzae</name>
    <dbReference type="NCBI Taxonomy" id="2487349"/>
    <lineage>
        <taxon>Bacteria</taxon>
        <taxon>Bacillati</taxon>
        <taxon>Actinomycetota</taxon>
        <taxon>Actinomycetes</taxon>
        <taxon>Mycobacteriales</taxon>
        <taxon>Gordoniaceae</taxon>
        <taxon>Gordonia</taxon>
    </lineage>
</organism>
<keyword evidence="3" id="KW-0804">Transcription</keyword>
<evidence type="ECO:0000313" key="5">
    <source>
        <dbReference type="EMBL" id="RPA63541.1"/>
    </source>
</evidence>
<dbReference type="EMBL" id="RKMH01000005">
    <property type="protein sequence ID" value="RPA63541.1"/>
    <property type="molecule type" value="Genomic_DNA"/>
</dbReference>
<proteinExistence type="predicted"/>
<dbReference type="Proteomes" id="UP000267536">
    <property type="component" value="Unassembled WGS sequence"/>
</dbReference>
<keyword evidence="1" id="KW-0678">Repressor</keyword>
<dbReference type="OrthoDB" id="3432043at2"/>
<evidence type="ECO:0000256" key="1">
    <source>
        <dbReference type="ARBA" id="ARBA00022491"/>
    </source>
</evidence>
<dbReference type="InterPro" id="IPR004111">
    <property type="entry name" value="Repressor_TetR_C"/>
</dbReference>
<feature type="domain" description="Tetracycline repressor TetR C-terminal" evidence="4">
    <location>
        <begin position="74"/>
        <end position="199"/>
    </location>
</feature>
<dbReference type="PRINTS" id="PR00400">
    <property type="entry name" value="TETREPRESSOR"/>
</dbReference>
<comment type="caution">
    <text evidence="5">The sequence shown here is derived from an EMBL/GenBank/DDBJ whole genome shotgun (WGS) entry which is preliminary data.</text>
</comment>
<dbReference type="SUPFAM" id="SSF46689">
    <property type="entry name" value="Homeodomain-like"/>
    <property type="match status" value="1"/>
</dbReference>
<dbReference type="InterPro" id="IPR009057">
    <property type="entry name" value="Homeodomain-like_sf"/>
</dbReference>
<protein>
    <submittedName>
        <fullName evidence="5">TetR family transcriptional regulator</fullName>
    </submittedName>
</protein>
<dbReference type="GO" id="GO:0045892">
    <property type="term" value="P:negative regulation of DNA-templated transcription"/>
    <property type="evidence" value="ECO:0007669"/>
    <property type="project" value="InterPro"/>
</dbReference>
<dbReference type="AlphaFoldDB" id="A0A3N4GWT1"/>
<dbReference type="RefSeq" id="WP_123928163.1">
    <property type="nucleotide sequence ID" value="NZ_JBPSDP010000001.1"/>
</dbReference>
<dbReference type="InterPro" id="IPR036271">
    <property type="entry name" value="Tet_transcr_reg_TetR-rel_C_sf"/>
</dbReference>
<dbReference type="GO" id="GO:0046677">
    <property type="term" value="P:response to antibiotic"/>
    <property type="evidence" value="ECO:0007669"/>
    <property type="project" value="InterPro"/>
</dbReference>
<evidence type="ECO:0000313" key="6">
    <source>
        <dbReference type="Proteomes" id="UP000267536"/>
    </source>
</evidence>
<dbReference type="InterPro" id="IPR003012">
    <property type="entry name" value="Tet_transcr_reg_TetR"/>
</dbReference>
<gene>
    <name evidence="5" type="ORF">EF294_08620</name>
</gene>
<accession>A0A3N4GWT1</accession>